<dbReference type="SUPFAM" id="SSF51735">
    <property type="entry name" value="NAD(P)-binding Rossmann-fold domains"/>
    <property type="match status" value="1"/>
</dbReference>
<dbReference type="Proteomes" id="UP001500399">
    <property type="component" value="Unassembled WGS sequence"/>
</dbReference>
<dbReference type="PANTHER" id="PTHR43477">
    <property type="entry name" value="DIHYDROANTICAPSIN 7-DEHYDROGENASE"/>
    <property type="match status" value="1"/>
</dbReference>
<reference evidence="3 4" key="1">
    <citation type="journal article" date="2019" name="Int. J. Syst. Evol. Microbiol.">
        <title>The Global Catalogue of Microorganisms (GCM) 10K type strain sequencing project: providing services to taxonomists for standard genome sequencing and annotation.</title>
        <authorList>
            <consortium name="The Broad Institute Genomics Platform"/>
            <consortium name="The Broad Institute Genome Sequencing Center for Infectious Disease"/>
            <person name="Wu L."/>
            <person name="Ma J."/>
        </authorList>
    </citation>
    <scope>NUCLEOTIDE SEQUENCE [LARGE SCALE GENOMIC DNA]</scope>
    <source>
        <strain evidence="3 4">JCM 8542</strain>
    </source>
</reference>
<evidence type="ECO:0000256" key="1">
    <source>
        <dbReference type="ARBA" id="ARBA00006484"/>
    </source>
</evidence>
<keyword evidence="4" id="KW-1185">Reference proteome</keyword>
<comment type="similarity">
    <text evidence="1">Belongs to the short-chain dehydrogenases/reductases (SDR) family.</text>
</comment>
<keyword evidence="2" id="KW-0560">Oxidoreductase</keyword>
<dbReference type="PROSITE" id="PS00061">
    <property type="entry name" value="ADH_SHORT"/>
    <property type="match status" value="1"/>
</dbReference>
<sequence>MGKRYLLLGASSDLCCAFLRRYIWQSDDEIVAQYFRNAEELKRIADEIPAQMRLCQVDFYDTACTENFANELKTDGFIPTHVLHVPAVPIEDQRFTEVTWDDAERQMTVQCRSLIVVLQAFIKQMAKAKQGKIVIGLSSCTINIPPKYLSSYVMAKYALMGLGKALAAEYAPKNIQVNMVSPSMMETKFLQNMHEQIVQQSAAGNPAKRNVTPEDVVGVIEYLFSDANTFVTGANIPVTGGDGF</sequence>
<evidence type="ECO:0000313" key="3">
    <source>
        <dbReference type="EMBL" id="GAA0213338.1"/>
    </source>
</evidence>
<evidence type="ECO:0000256" key="2">
    <source>
        <dbReference type="ARBA" id="ARBA00023002"/>
    </source>
</evidence>
<dbReference type="InterPro" id="IPR036291">
    <property type="entry name" value="NAD(P)-bd_dom_sf"/>
</dbReference>
<dbReference type="CDD" id="cd05233">
    <property type="entry name" value="SDR_c"/>
    <property type="match status" value="1"/>
</dbReference>
<gene>
    <name evidence="3" type="ORF">GCM10008919_15660</name>
</gene>
<organism evidence="3 4">
    <name type="scientific">Selenomonas dianae</name>
    <dbReference type="NCBI Taxonomy" id="135079"/>
    <lineage>
        <taxon>Bacteria</taxon>
        <taxon>Bacillati</taxon>
        <taxon>Bacillota</taxon>
        <taxon>Negativicutes</taxon>
        <taxon>Selenomonadales</taxon>
        <taxon>Selenomonadaceae</taxon>
        <taxon>Selenomonas</taxon>
    </lineage>
</organism>
<dbReference type="InterPro" id="IPR020904">
    <property type="entry name" value="Sc_DH/Rdtase_CS"/>
</dbReference>
<name>A0ABN0T5X5_9FIRM</name>
<dbReference type="PANTHER" id="PTHR43477:SF1">
    <property type="entry name" value="DIHYDROANTICAPSIN 7-DEHYDROGENASE"/>
    <property type="match status" value="1"/>
</dbReference>
<protein>
    <submittedName>
        <fullName evidence="3">Uncharacterized protein</fullName>
    </submittedName>
</protein>
<dbReference type="Pfam" id="PF13561">
    <property type="entry name" value="adh_short_C2"/>
    <property type="match status" value="1"/>
</dbReference>
<dbReference type="RefSeq" id="WP_304987457.1">
    <property type="nucleotide sequence ID" value="NZ_BAAACR010000012.1"/>
</dbReference>
<comment type="caution">
    <text evidence="3">The sequence shown here is derived from an EMBL/GenBank/DDBJ whole genome shotgun (WGS) entry which is preliminary data.</text>
</comment>
<proteinExistence type="inferred from homology"/>
<dbReference type="EMBL" id="BAAACR010000012">
    <property type="protein sequence ID" value="GAA0213338.1"/>
    <property type="molecule type" value="Genomic_DNA"/>
</dbReference>
<accession>A0ABN0T5X5</accession>
<dbReference type="InterPro" id="IPR051122">
    <property type="entry name" value="SDR_DHRS6-like"/>
</dbReference>
<evidence type="ECO:0000313" key="4">
    <source>
        <dbReference type="Proteomes" id="UP001500399"/>
    </source>
</evidence>
<dbReference type="InterPro" id="IPR002347">
    <property type="entry name" value="SDR_fam"/>
</dbReference>
<dbReference type="PRINTS" id="PR00081">
    <property type="entry name" value="GDHRDH"/>
</dbReference>
<dbReference type="Gene3D" id="3.40.50.720">
    <property type="entry name" value="NAD(P)-binding Rossmann-like Domain"/>
    <property type="match status" value="1"/>
</dbReference>